<keyword evidence="2" id="KW-0966">Cell projection</keyword>
<name>A0ABX1R386_9ALTE</name>
<evidence type="ECO:0000313" key="3">
    <source>
        <dbReference type="Proteomes" id="UP000709336"/>
    </source>
</evidence>
<dbReference type="PANTHER" id="PTHR37166">
    <property type="entry name" value="PROTEIN FLAG"/>
    <property type="match status" value="1"/>
</dbReference>
<dbReference type="Pfam" id="PF03646">
    <property type="entry name" value="FlaG"/>
    <property type="match status" value="1"/>
</dbReference>
<dbReference type="PANTHER" id="PTHR37166:SF1">
    <property type="entry name" value="PROTEIN FLAG"/>
    <property type="match status" value="1"/>
</dbReference>
<feature type="compositionally biased region" description="Basic and acidic residues" evidence="1">
    <location>
        <begin position="54"/>
        <end position="63"/>
    </location>
</feature>
<gene>
    <name evidence="2" type="ORF">HCJ96_06525</name>
</gene>
<accession>A0ABX1R386</accession>
<keyword evidence="2" id="KW-0969">Cilium</keyword>
<dbReference type="InterPro" id="IPR035924">
    <property type="entry name" value="FlaG-like_sf"/>
</dbReference>
<feature type="compositionally biased region" description="Polar residues" evidence="1">
    <location>
        <begin position="28"/>
        <end position="42"/>
    </location>
</feature>
<keyword evidence="2" id="KW-0282">Flagellum</keyword>
<comment type="caution">
    <text evidence="2">The sequence shown here is derived from an EMBL/GenBank/DDBJ whole genome shotgun (WGS) entry which is preliminary data.</text>
</comment>
<dbReference type="Gene3D" id="3.30.160.170">
    <property type="entry name" value="FlaG-like"/>
    <property type="match status" value="1"/>
</dbReference>
<dbReference type="EMBL" id="JAATNW010000003">
    <property type="protein sequence ID" value="NMH59665.1"/>
    <property type="molecule type" value="Genomic_DNA"/>
</dbReference>
<dbReference type="Proteomes" id="UP000709336">
    <property type="component" value="Unassembled WGS sequence"/>
</dbReference>
<dbReference type="SUPFAM" id="SSF160214">
    <property type="entry name" value="FlaG-like"/>
    <property type="match status" value="1"/>
</dbReference>
<keyword evidence="3" id="KW-1185">Reference proteome</keyword>
<proteinExistence type="predicted"/>
<organism evidence="2 3">
    <name type="scientific">Alteromonas ponticola</name>
    <dbReference type="NCBI Taxonomy" id="2720613"/>
    <lineage>
        <taxon>Bacteria</taxon>
        <taxon>Pseudomonadati</taxon>
        <taxon>Pseudomonadota</taxon>
        <taxon>Gammaproteobacteria</taxon>
        <taxon>Alteromonadales</taxon>
        <taxon>Alteromonadaceae</taxon>
        <taxon>Alteromonas/Salinimonas group</taxon>
        <taxon>Alteromonas</taxon>
    </lineage>
</organism>
<dbReference type="RefSeq" id="WP_169210224.1">
    <property type="nucleotide sequence ID" value="NZ_JAATNW010000003.1"/>
</dbReference>
<evidence type="ECO:0000256" key="1">
    <source>
        <dbReference type="SAM" id="MobiDB-lite"/>
    </source>
</evidence>
<sequence length="143" mass="15826">MELVNSQMSQPFASFDKASPNRNEEQKGINTQAKTAETTSGQYPDKSVQAISESADKKAGERNQVDFETAAQQVEAFMKVQSRNLSFSVDEETNRSVVTVKDGESGKIVRQIPSEEVLRLAERIQDLQQDVGRSVGVLFSNKV</sequence>
<dbReference type="InterPro" id="IPR005186">
    <property type="entry name" value="FlaG"/>
</dbReference>
<feature type="region of interest" description="Disordered" evidence="1">
    <location>
        <begin position="1"/>
        <end position="63"/>
    </location>
</feature>
<evidence type="ECO:0000313" key="2">
    <source>
        <dbReference type="EMBL" id="NMH59665.1"/>
    </source>
</evidence>
<protein>
    <submittedName>
        <fullName evidence="2">Flagellar protein FlaG</fullName>
    </submittedName>
</protein>
<feature type="compositionally biased region" description="Polar residues" evidence="1">
    <location>
        <begin position="1"/>
        <end position="12"/>
    </location>
</feature>
<reference evidence="2 3" key="1">
    <citation type="submission" date="2020-03" db="EMBL/GenBank/DDBJ databases">
        <title>Alteromonas ponticola sp. nov., isolated from seawater.</title>
        <authorList>
            <person name="Yoon J.-H."/>
            <person name="Kim Y.-O."/>
        </authorList>
    </citation>
    <scope>NUCLEOTIDE SEQUENCE [LARGE SCALE GENOMIC DNA]</scope>
    <source>
        <strain evidence="2 3">MYP5</strain>
    </source>
</reference>